<dbReference type="InterPro" id="IPR053139">
    <property type="entry name" value="Surface_bspA-like"/>
</dbReference>
<dbReference type="InterPro" id="IPR018247">
    <property type="entry name" value="EF_Hand_1_Ca_BS"/>
</dbReference>
<dbReference type="Gene3D" id="1.10.1330.10">
    <property type="entry name" value="Dockerin domain"/>
    <property type="match status" value="1"/>
</dbReference>
<protein>
    <submittedName>
        <fullName evidence="2">Leucine rich repeat-containing protein</fullName>
    </submittedName>
</protein>
<dbReference type="PROSITE" id="PS00018">
    <property type="entry name" value="EF_HAND_1"/>
    <property type="match status" value="1"/>
</dbReference>
<dbReference type="GO" id="GO:0004553">
    <property type="term" value="F:hydrolase activity, hydrolyzing O-glycosyl compounds"/>
    <property type="evidence" value="ECO:0007669"/>
    <property type="project" value="InterPro"/>
</dbReference>
<dbReference type="SUPFAM" id="SSF52058">
    <property type="entry name" value="L domain-like"/>
    <property type="match status" value="1"/>
</dbReference>
<organism evidence="2 3">
    <name type="scientific">Ruminococcus albus</name>
    <dbReference type="NCBI Taxonomy" id="1264"/>
    <lineage>
        <taxon>Bacteria</taxon>
        <taxon>Bacillati</taxon>
        <taxon>Bacillota</taxon>
        <taxon>Clostridia</taxon>
        <taxon>Eubacteriales</taxon>
        <taxon>Oscillospiraceae</taxon>
        <taxon>Ruminococcus</taxon>
    </lineage>
</organism>
<dbReference type="Pfam" id="PF13306">
    <property type="entry name" value="LRR_5"/>
    <property type="match status" value="3"/>
</dbReference>
<accession>A0A1I1QT00</accession>
<dbReference type="InterPro" id="IPR032675">
    <property type="entry name" value="LRR_dom_sf"/>
</dbReference>
<dbReference type="EMBL" id="FOKQ01000052">
    <property type="protein sequence ID" value="SFD25199.1"/>
    <property type="molecule type" value="Genomic_DNA"/>
</dbReference>
<dbReference type="InterPro" id="IPR036439">
    <property type="entry name" value="Dockerin_dom_sf"/>
</dbReference>
<dbReference type="InterPro" id="IPR016134">
    <property type="entry name" value="Dockerin_dom"/>
</dbReference>
<dbReference type="InterPro" id="IPR002105">
    <property type="entry name" value="Dockerin_1_rpt"/>
</dbReference>
<dbReference type="PANTHER" id="PTHR45661:SF3">
    <property type="entry name" value="IG-LIKE DOMAIN-CONTAINING PROTEIN"/>
    <property type="match status" value="1"/>
</dbReference>
<dbReference type="GO" id="GO:0000272">
    <property type="term" value="P:polysaccharide catabolic process"/>
    <property type="evidence" value="ECO:0007669"/>
    <property type="project" value="InterPro"/>
</dbReference>
<evidence type="ECO:0000259" key="1">
    <source>
        <dbReference type="PROSITE" id="PS51766"/>
    </source>
</evidence>
<sequence length="567" mass="62526">MMLSANLMNITTYADISETKQWGNNASYVIDYDTATVTITGHGKLLNTDAAGNYDSPFKGDTFIEKVVIGEGITSLCQNAFYGCTNLKEVDFPDSLEFIGRNAFVGTELYNEQIKDNANVLIMVDDWIVDYSKKGEDVSELVIPDGCVGIGTESFKKFSVNARYVYRLGNVEKIVFPDTLKYINYGAFNGAEMKLKSLELPTENDLYIGSYAFSDAFIDNVNDAVNALDIDIPGNVKEIGSYAFSGNKRLQGVNLNEGLVTLSNNAFDGCSFSEPVSIPDSLERLGVEAFQNTPFEKEFDSSTEKTLYLGNWLYKVNGNNPSYIDIREGTLGIADSPGIPVTAEFKLPSTLKYIGASVFAGQKKNEIILPANLEAIYANAFENSELKKIKFPNGLKYIGSKAFKNCKGLIKVEIPESVEFIGDGAFSGLVNHSQKSTVIVYSKNCEIEQIEYPNVYANQYALDFKYIMGYKGSTAEAYSNKYAKINPYNFLKEDTDARVFKPLLIGDVNIDGIINITDITKVAAHVKGKKLLDENAQKFADVNNDGKINISDITKIAAHVKGKKLLQ</sequence>
<dbReference type="AlphaFoldDB" id="A0A1I1QT00"/>
<dbReference type="InterPro" id="IPR026906">
    <property type="entry name" value="LRR_5"/>
</dbReference>
<reference evidence="2 3" key="1">
    <citation type="submission" date="2016-10" db="EMBL/GenBank/DDBJ databases">
        <authorList>
            <person name="de Groot N.N."/>
        </authorList>
    </citation>
    <scope>NUCLEOTIDE SEQUENCE [LARGE SCALE GENOMIC DNA]</scope>
    <source>
        <strain evidence="2 3">AR67</strain>
    </source>
</reference>
<dbReference type="Gene3D" id="3.80.10.10">
    <property type="entry name" value="Ribonuclease Inhibitor"/>
    <property type="match status" value="2"/>
</dbReference>
<dbReference type="Pfam" id="PF00404">
    <property type="entry name" value="Dockerin_1"/>
    <property type="match status" value="1"/>
</dbReference>
<feature type="domain" description="Dockerin" evidence="1">
    <location>
        <begin position="501"/>
        <end position="567"/>
    </location>
</feature>
<dbReference type="PROSITE" id="PS51766">
    <property type="entry name" value="DOCKERIN"/>
    <property type="match status" value="1"/>
</dbReference>
<dbReference type="Proteomes" id="UP000182192">
    <property type="component" value="Unassembled WGS sequence"/>
</dbReference>
<dbReference type="PANTHER" id="PTHR45661">
    <property type="entry name" value="SURFACE ANTIGEN"/>
    <property type="match status" value="1"/>
</dbReference>
<gene>
    <name evidence="2" type="ORF">SAMN02910406_03505</name>
</gene>
<dbReference type="SUPFAM" id="SSF63446">
    <property type="entry name" value="Type I dockerin domain"/>
    <property type="match status" value="1"/>
</dbReference>
<proteinExistence type="predicted"/>
<evidence type="ECO:0000313" key="3">
    <source>
        <dbReference type="Proteomes" id="UP000182192"/>
    </source>
</evidence>
<name>A0A1I1QT00_RUMAL</name>
<evidence type="ECO:0000313" key="2">
    <source>
        <dbReference type="EMBL" id="SFD25199.1"/>
    </source>
</evidence>
<dbReference type="CDD" id="cd14256">
    <property type="entry name" value="Dockerin_I"/>
    <property type="match status" value="1"/>
</dbReference>